<proteinExistence type="inferred from homology"/>
<dbReference type="InterPro" id="IPR002068">
    <property type="entry name" value="A-crystallin/Hsp20_dom"/>
</dbReference>
<reference evidence="10 11" key="3">
    <citation type="submission" date="2019-11" db="EMBL/GenBank/DDBJ databases">
        <title>A de novo genome assembly of a pear dwarfing rootstock.</title>
        <authorList>
            <person name="Wang F."/>
            <person name="Wang J."/>
            <person name="Li S."/>
            <person name="Zhang Y."/>
            <person name="Fang M."/>
            <person name="Ma L."/>
            <person name="Zhao Y."/>
            <person name="Jiang S."/>
        </authorList>
    </citation>
    <scope>NUCLEOTIDE SEQUENCE [LARGE SCALE GENOMIC DNA]</scope>
    <source>
        <strain evidence="10">S2</strain>
        <tissue evidence="10">Leaf</tissue>
    </source>
</reference>
<evidence type="ECO:0000313" key="10">
    <source>
        <dbReference type="EMBL" id="KAB2607656.1"/>
    </source>
</evidence>
<keyword evidence="6" id="KW-0175">Coiled coil</keyword>
<dbReference type="Pfam" id="PF00011">
    <property type="entry name" value="HSP20"/>
    <property type="match status" value="1"/>
</dbReference>
<feature type="coiled-coil region" evidence="6">
    <location>
        <begin position="410"/>
        <end position="465"/>
    </location>
</feature>
<gene>
    <name evidence="10" type="ORF">D8674_010824</name>
</gene>
<dbReference type="PANTHER" id="PTHR43670:SF118">
    <property type="entry name" value="HSP20_ALPHA CRYSTALLIN FAMILY PROTEIN"/>
    <property type="match status" value="1"/>
</dbReference>
<keyword evidence="8" id="KW-1133">Transmembrane helix</keyword>
<reference evidence="10 11" key="1">
    <citation type="submission" date="2019-09" db="EMBL/GenBank/DDBJ databases">
        <authorList>
            <person name="Ou C."/>
        </authorList>
    </citation>
    <scope>NUCLEOTIDE SEQUENCE [LARGE SCALE GENOMIC DNA]</scope>
    <source>
        <strain evidence="10">S2</strain>
        <tissue evidence="10">Leaf</tissue>
    </source>
</reference>
<feature type="domain" description="SHSP" evidence="9">
    <location>
        <begin position="10"/>
        <end position="118"/>
    </location>
</feature>
<organism evidence="10 11">
    <name type="scientific">Pyrus ussuriensis x Pyrus communis</name>
    <dbReference type="NCBI Taxonomy" id="2448454"/>
    <lineage>
        <taxon>Eukaryota</taxon>
        <taxon>Viridiplantae</taxon>
        <taxon>Streptophyta</taxon>
        <taxon>Embryophyta</taxon>
        <taxon>Tracheophyta</taxon>
        <taxon>Spermatophyta</taxon>
        <taxon>Magnoliopsida</taxon>
        <taxon>eudicotyledons</taxon>
        <taxon>Gunneridae</taxon>
        <taxon>Pentapetalae</taxon>
        <taxon>rosids</taxon>
        <taxon>fabids</taxon>
        <taxon>Rosales</taxon>
        <taxon>Rosaceae</taxon>
        <taxon>Amygdaloideae</taxon>
        <taxon>Maleae</taxon>
        <taxon>Pyrus</taxon>
    </lineage>
</organism>
<evidence type="ECO:0000256" key="6">
    <source>
        <dbReference type="SAM" id="Coils"/>
    </source>
</evidence>
<dbReference type="GO" id="GO:0005886">
    <property type="term" value="C:plasma membrane"/>
    <property type="evidence" value="ECO:0007669"/>
    <property type="project" value="UniProtKB-SubCell"/>
</dbReference>
<dbReference type="Proteomes" id="UP000327157">
    <property type="component" value="Chromosome 14"/>
</dbReference>
<evidence type="ECO:0000313" key="11">
    <source>
        <dbReference type="Proteomes" id="UP000327157"/>
    </source>
</evidence>
<dbReference type="InterPro" id="IPR008978">
    <property type="entry name" value="HSP20-like_chaperone"/>
</dbReference>
<evidence type="ECO:0000256" key="1">
    <source>
        <dbReference type="ARBA" id="ARBA00004162"/>
    </source>
</evidence>
<keyword evidence="2" id="KW-1003">Cell membrane</keyword>
<evidence type="ECO:0000256" key="2">
    <source>
        <dbReference type="ARBA" id="ARBA00022475"/>
    </source>
</evidence>
<dbReference type="SUPFAM" id="SSF49764">
    <property type="entry name" value="HSP20-like chaperones"/>
    <property type="match status" value="1"/>
</dbReference>
<dbReference type="GO" id="GO:0006952">
    <property type="term" value="P:defense response"/>
    <property type="evidence" value="ECO:0007669"/>
    <property type="project" value="UniProtKB-KW"/>
</dbReference>
<dbReference type="CDD" id="cd06464">
    <property type="entry name" value="ACD_sHsps-like"/>
    <property type="match status" value="1"/>
</dbReference>
<keyword evidence="11" id="KW-1185">Reference proteome</keyword>
<feature type="region of interest" description="Disordered" evidence="7">
    <location>
        <begin position="169"/>
        <end position="215"/>
    </location>
</feature>
<protein>
    <recommendedName>
        <fullName evidence="9">SHSP domain-containing protein</fullName>
    </recommendedName>
</protein>
<accession>A0A5N5FWZ5</accession>
<evidence type="ECO:0000259" key="9">
    <source>
        <dbReference type="PROSITE" id="PS01031"/>
    </source>
</evidence>
<keyword evidence="3" id="KW-0611">Plant defense</keyword>
<dbReference type="Gene3D" id="2.60.40.790">
    <property type="match status" value="1"/>
</dbReference>
<dbReference type="PROSITE" id="PS01031">
    <property type="entry name" value="SHSP"/>
    <property type="match status" value="1"/>
</dbReference>
<comment type="similarity">
    <text evidence="4 5">Belongs to the small heat shock protein (HSP20) family.</text>
</comment>
<evidence type="ECO:0000256" key="7">
    <source>
        <dbReference type="SAM" id="MobiDB-lite"/>
    </source>
</evidence>
<evidence type="ECO:0000256" key="3">
    <source>
        <dbReference type="ARBA" id="ARBA00022821"/>
    </source>
</evidence>
<comment type="subcellular location">
    <subcellularLocation>
        <location evidence="1">Cell membrane</location>
        <topology evidence="1">Single-pass membrane protein</topology>
    </subcellularLocation>
</comment>
<feature type="transmembrane region" description="Helical" evidence="8">
    <location>
        <begin position="137"/>
        <end position="154"/>
    </location>
</feature>
<dbReference type="OrthoDB" id="1431247at2759"/>
<keyword evidence="8" id="KW-0812">Transmembrane</keyword>
<evidence type="ECO:0000256" key="8">
    <source>
        <dbReference type="SAM" id="Phobius"/>
    </source>
</evidence>
<comment type="caution">
    <text evidence="10">The sequence shown here is derived from an EMBL/GenBank/DDBJ whole genome shotgun (WGS) entry which is preliminary data.</text>
</comment>
<dbReference type="EMBL" id="SMOL01000553">
    <property type="protein sequence ID" value="KAB2607656.1"/>
    <property type="molecule type" value="Genomic_DNA"/>
</dbReference>
<dbReference type="AlphaFoldDB" id="A0A5N5FWZ5"/>
<name>A0A5N5FWZ5_9ROSA</name>
<sequence length="494" mass="55112">METKPVAKDETSYQDFEPFCQWNKEEGYDILEVHLPGFKRQDIRVQINNWGILTISGKQPRVEETTSAIPSRFCKEIKISKHCTTNGIRAKFSSGILSITIPKEAQHGGVNAAWASVNDYVVGLRSKVLKPRLSKKTAVMVVVVVLVMALGVYVTEAETMAFRRARSSFEELESSDSKPEGRPQARPAAATYHPPKAQGLSQASSDGLGKSPRLPQASGVLGIPIPWPQKVAAAESFPVISADVAHAGPAAHADVAHAAPATPAFDGPGVMPSPLASLSATTSLPELVREFRQIVTKLRSTRRPSEPQHLQDQRRIFREWMQRDFSAFFSLKALQDAEIALTKLYQAHQMTKVQYESFLSFFENLRALRDQHLKAERQANRVRCYKEKHARTSTTLQQLVEEGSSMEDRIIVVVAEIQKLEEQLSALKAEQMTLSSKLYKKMEEVKKVNHEVEESEAQLANNNTTLEEPGRIFTIMQTYHSRIAALAKDVNLLI</sequence>
<reference evidence="11" key="2">
    <citation type="submission" date="2019-10" db="EMBL/GenBank/DDBJ databases">
        <title>A de novo genome assembly of a pear dwarfing rootstock.</title>
        <authorList>
            <person name="Wang F."/>
            <person name="Wang J."/>
            <person name="Li S."/>
            <person name="Zhang Y."/>
            <person name="Fang M."/>
            <person name="Ma L."/>
            <person name="Zhao Y."/>
            <person name="Jiang S."/>
        </authorList>
    </citation>
    <scope>NUCLEOTIDE SEQUENCE [LARGE SCALE GENOMIC DNA]</scope>
</reference>
<dbReference type="PANTHER" id="PTHR43670">
    <property type="entry name" value="HEAT SHOCK PROTEIN 26"/>
    <property type="match status" value="1"/>
</dbReference>
<evidence type="ECO:0000256" key="4">
    <source>
        <dbReference type="PROSITE-ProRule" id="PRU00285"/>
    </source>
</evidence>
<keyword evidence="8" id="KW-0472">Membrane</keyword>
<dbReference type="GO" id="GO:0034605">
    <property type="term" value="P:cellular response to heat"/>
    <property type="evidence" value="ECO:0007669"/>
    <property type="project" value="TreeGrafter"/>
</dbReference>
<evidence type="ECO:0000256" key="5">
    <source>
        <dbReference type="RuleBase" id="RU003616"/>
    </source>
</evidence>